<evidence type="ECO:0000259" key="1">
    <source>
        <dbReference type="Pfam" id="PF14622"/>
    </source>
</evidence>
<accession>A0A5E8BE17</accession>
<dbReference type="GO" id="GO:0005762">
    <property type="term" value="C:mitochondrial large ribosomal subunit"/>
    <property type="evidence" value="ECO:0007669"/>
    <property type="project" value="InterPro"/>
</dbReference>
<dbReference type="InterPro" id="IPR036389">
    <property type="entry name" value="RNase_III_sf"/>
</dbReference>
<dbReference type="SUPFAM" id="SSF69065">
    <property type="entry name" value="RNase III domain-like"/>
    <property type="match status" value="1"/>
</dbReference>
<dbReference type="GO" id="GO:0032543">
    <property type="term" value="P:mitochondrial translation"/>
    <property type="evidence" value="ECO:0007669"/>
    <property type="project" value="InterPro"/>
</dbReference>
<dbReference type="PANTHER" id="PTHR28160:SF1">
    <property type="entry name" value="LARGE RIBOSOMAL SUBUNIT PROTEIN ML57"/>
    <property type="match status" value="1"/>
</dbReference>
<dbReference type="OrthoDB" id="2281895at2759"/>
<evidence type="ECO:0000313" key="2">
    <source>
        <dbReference type="EMBL" id="VVT49293.1"/>
    </source>
</evidence>
<dbReference type="GeneID" id="43581018"/>
<gene>
    <name evidence="2" type="ORF">SAPINGB_P002199</name>
</gene>
<sequence length="247" mass="26372">MLRSSLRSSTRTLTQRCSVSCAISVQSRSLVYVNTSSSASSSSAAVSSTKTDKRPARGIKKSLDAILVANGVRYPGNAETLAAVESFLGTEYALPPELVLQVLTHKSFAHGLKPYNENLAIIGRHFLRLVTVRYASQQESSNPGAINGHNLDVALARISSLMSGTPVTSELCTRLGIDKHIFWKDPSIPEGSSRSAPVSATVRAKSIDALVGAILLKLGQFKAQTFVETKLLTGPNSLIAIAKSVYE</sequence>
<protein>
    <recommendedName>
        <fullName evidence="1">RNase III domain-containing protein</fullName>
    </recommendedName>
</protein>
<dbReference type="Gene3D" id="1.10.1520.10">
    <property type="entry name" value="Ribonuclease III domain"/>
    <property type="match status" value="1"/>
</dbReference>
<dbReference type="AlphaFoldDB" id="A0A5E8BE17"/>
<dbReference type="EMBL" id="CABVLU010000002">
    <property type="protein sequence ID" value="VVT49293.1"/>
    <property type="molecule type" value="Genomic_DNA"/>
</dbReference>
<dbReference type="GO" id="GO:0006396">
    <property type="term" value="P:RNA processing"/>
    <property type="evidence" value="ECO:0007669"/>
    <property type="project" value="InterPro"/>
</dbReference>
<dbReference type="Pfam" id="PF14622">
    <property type="entry name" value="Ribonucleas_3_3"/>
    <property type="match status" value="1"/>
</dbReference>
<keyword evidence="3" id="KW-1185">Reference proteome</keyword>
<reference evidence="2 3" key="1">
    <citation type="submission" date="2019-09" db="EMBL/GenBank/DDBJ databases">
        <authorList>
            <person name="Brejova B."/>
        </authorList>
    </citation>
    <scope>NUCLEOTIDE SEQUENCE [LARGE SCALE GENOMIC DNA]</scope>
</reference>
<feature type="domain" description="RNase III" evidence="1">
    <location>
        <begin position="96"/>
        <end position="233"/>
    </location>
</feature>
<dbReference type="InterPro" id="IPR040030">
    <property type="entry name" value="Ribosomal_mL57"/>
</dbReference>
<proteinExistence type="predicted"/>
<dbReference type="PANTHER" id="PTHR28160">
    <property type="entry name" value="54S RIBOSOMAL PROTEIN L15, MITOCHONDRIAL"/>
    <property type="match status" value="1"/>
</dbReference>
<dbReference type="InterPro" id="IPR000999">
    <property type="entry name" value="RNase_III_dom"/>
</dbReference>
<dbReference type="GO" id="GO:0003735">
    <property type="term" value="F:structural constituent of ribosome"/>
    <property type="evidence" value="ECO:0007669"/>
    <property type="project" value="InterPro"/>
</dbReference>
<organism evidence="2 3">
    <name type="scientific">Magnusiomyces paraingens</name>
    <dbReference type="NCBI Taxonomy" id="2606893"/>
    <lineage>
        <taxon>Eukaryota</taxon>
        <taxon>Fungi</taxon>
        <taxon>Dikarya</taxon>
        <taxon>Ascomycota</taxon>
        <taxon>Saccharomycotina</taxon>
        <taxon>Dipodascomycetes</taxon>
        <taxon>Dipodascales</taxon>
        <taxon>Dipodascaceae</taxon>
        <taxon>Magnusiomyces</taxon>
    </lineage>
</organism>
<dbReference type="Proteomes" id="UP000398389">
    <property type="component" value="Unassembled WGS sequence"/>
</dbReference>
<dbReference type="CDD" id="cd00593">
    <property type="entry name" value="RIBOc"/>
    <property type="match status" value="1"/>
</dbReference>
<dbReference type="RefSeq" id="XP_031852809.1">
    <property type="nucleotide sequence ID" value="XM_031996918.1"/>
</dbReference>
<dbReference type="GO" id="GO:0004525">
    <property type="term" value="F:ribonuclease III activity"/>
    <property type="evidence" value="ECO:0007669"/>
    <property type="project" value="InterPro"/>
</dbReference>
<evidence type="ECO:0000313" key="3">
    <source>
        <dbReference type="Proteomes" id="UP000398389"/>
    </source>
</evidence>
<name>A0A5E8BE17_9ASCO</name>